<dbReference type="AlphaFoldDB" id="A0A226ECW8"/>
<gene>
    <name evidence="2" type="ORF">Fcan01_11784</name>
</gene>
<feature type="transmembrane region" description="Helical" evidence="1">
    <location>
        <begin position="45"/>
        <end position="62"/>
    </location>
</feature>
<name>A0A226ECW8_FOLCA</name>
<keyword evidence="1" id="KW-0472">Membrane</keyword>
<feature type="transmembrane region" description="Helical" evidence="1">
    <location>
        <begin position="136"/>
        <end position="157"/>
    </location>
</feature>
<evidence type="ECO:0000313" key="3">
    <source>
        <dbReference type="Proteomes" id="UP000198287"/>
    </source>
</evidence>
<keyword evidence="3" id="KW-1185">Reference proteome</keyword>
<sequence length="245" mass="28411">MMSLIFQKYLQYHLRLANLMWSSPYDLDYAKGLVRRLPRGGRRSRLYSVQLVIFTAYVAGMVRWEVWGDGSADLKLQCMAIVPIFVMFGILGWIWQGDMAAVQLFNSMCSLEMEFFRKFQPREMKIRTSTKGVEHFLQIIIVTVFMCPVFNAIFVLYNPCQPPFLGVMTNFCEDGTWSESLLAALLRLPAMVDFWMSFVCNTSGGVFLTMLYAACDASFLEYLDEVWRLVDFHGRNQETRVRPTE</sequence>
<dbReference type="EMBL" id="LNIX01000005">
    <property type="protein sequence ID" value="OXA54954.1"/>
    <property type="molecule type" value="Genomic_DNA"/>
</dbReference>
<feature type="transmembrane region" description="Helical" evidence="1">
    <location>
        <begin position="194"/>
        <end position="214"/>
    </location>
</feature>
<reference evidence="2 3" key="1">
    <citation type="submission" date="2015-12" db="EMBL/GenBank/DDBJ databases">
        <title>The genome of Folsomia candida.</title>
        <authorList>
            <person name="Faddeeva A."/>
            <person name="Derks M.F."/>
            <person name="Anvar Y."/>
            <person name="Smit S."/>
            <person name="Van Straalen N."/>
            <person name="Roelofs D."/>
        </authorList>
    </citation>
    <scope>NUCLEOTIDE SEQUENCE [LARGE SCALE GENOMIC DNA]</scope>
    <source>
        <strain evidence="2 3">VU population</strain>
        <tissue evidence="2">Whole body</tissue>
    </source>
</reference>
<comment type="caution">
    <text evidence="2">The sequence shown here is derived from an EMBL/GenBank/DDBJ whole genome shotgun (WGS) entry which is preliminary data.</text>
</comment>
<dbReference type="Proteomes" id="UP000198287">
    <property type="component" value="Unassembled WGS sequence"/>
</dbReference>
<evidence type="ECO:0000256" key="1">
    <source>
        <dbReference type="SAM" id="Phobius"/>
    </source>
</evidence>
<keyword evidence="1" id="KW-0812">Transmembrane</keyword>
<feature type="transmembrane region" description="Helical" evidence="1">
    <location>
        <begin position="74"/>
        <end position="95"/>
    </location>
</feature>
<evidence type="ECO:0000313" key="2">
    <source>
        <dbReference type="EMBL" id="OXA54954.1"/>
    </source>
</evidence>
<keyword evidence="1" id="KW-1133">Transmembrane helix</keyword>
<organism evidence="2 3">
    <name type="scientific">Folsomia candida</name>
    <name type="common">Springtail</name>
    <dbReference type="NCBI Taxonomy" id="158441"/>
    <lineage>
        <taxon>Eukaryota</taxon>
        <taxon>Metazoa</taxon>
        <taxon>Ecdysozoa</taxon>
        <taxon>Arthropoda</taxon>
        <taxon>Hexapoda</taxon>
        <taxon>Collembola</taxon>
        <taxon>Entomobryomorpha</taxon>
        <taxon>Isotomoidea</taxon>
        <taxon>Isotomidae</taxon>
        <taxon>Proisotominae</taxon>
        <taxon>Folsomia</taxon>
    </lineage>
</organism>
<proteinExistence type="predicted"/>
<protein>
    <submittedName>
        <fullName evidence="2">Uncharacterized protein</fullName>
    </submittedName>
</protein>
<accession>A0A226ECW8</accession>